<reference evidence="2" key="1">
    <citation type="journal article" date="2019" name="Int. J. Syst. Evol. Microbiol.">
        <title>The Global Catalogue of Microorganisms (GCM) 10K type strain sequencing project: providing services to taxonomists for standard genome sequencing and annotation.</title>
        <authorList>
            <consortium name="The Broad Institute Genomics Platform"/>
            <consortium name="The Broad Institute Genome Sequencing Center for Infectious Disease"/>
            <person name="Wu L."/>
            <person name="Ma J."/>
        </authorList>
    </citation>
    <scope>NUCLEOTIDE SEQUENCE [LARGE SCALE GENOMIC DNA]</scope>
    <source>
        <strain evidence="2">KCTC 42082</strain>
    </source>
</reference>
<evidence type="ECO:0000313" key="1">
    <source>
        <dbReference type="EMBL" id="GHC22858.1"/>
    </source>
</evidence>
<comment type="caution">
    <text evidence="1">The sequence shown here is derived from an EMBL/GenBank/DDBJ whole genome shotgun (WGS) entry which is preliminary data.</text>
</comment>
<evidence type="ECO:0008006" key="3">
    <source>
        <dbReference type="Google" id="ProtNLM"/>
    </source>
</evidence>
<evidence type="ECO:0000313" key="2">
    <source>
        <dbReference type="Proteomes" id="UP000604243"/>
    </source>
</evidence>
<protein>
    <recommendedName>
        <fullName evidence="3">Lipoprotein</fullName>
    </recommendedName>
</protein>
<proteinExistence type="predicted"/>
<dbReference type="Proteomes" id="UP000604243">
    <property type="component" value="Unassembled WGS sequence"/>
</dbReference>
<name>A0ABQ3FFX7_9GAMM</name>
<sequence>MKAHLCSFAILAALAGCTGEAPDHADDGLVFESGSYTHAIDKDCVDRIALEHDEASKPVVTVDLIDSPECSGALSEFTDTHVGDPMALRFDDEVLLHDANAASHPDNSFTVPVDSGEQGQAIVEYYQ</sequence>
<dbReference type="RefSeq" id="WP_189516476.1">
    <property type="nucleotide sequence ID" value="NZ_BMZM01000002.1"/>
</dbReference>
<gene>
    <name evidence="1" type="ORF">GCM10010082_13740</name>
</gene>
<dbReference type="EMBL" id="BMZM01000002">
    <property type="protein sequence ID" value="GHC22858.1"/>
    <property type="molecule type" value="Genomic_DNA"/>
</dbReference>
<organism evidence="1 2">
    <name type="scientific">Kushneria pakistanensis</name>
    <dbReference type="NCBI Taxonomy" id="1508770"/>
    <lineage>
        <taxon>Bacteria</taxon>
        <taxon>Pseudomonadati</taxon>
        <taxon>Pseudomonadota</taxon>
        <taxon>Gammaproteobacteria</taxon>
        <taxon>Oceanospirillales</taxon>
        <taxon>Halomonadaceae</taxon>
        <taxon>Kushneria</taxon>
    </lineage>
</organism>
<dbReference type="PROSITE" id="PS51257">
    <property type="entry name" value="PROKAR_LIPOPROTEIN"/>
    <property type="match status" value="1"/>
</dbReference>
<keyword evidence="2" id="KW-1185">Reference proteome</keyword>
<accession>A0ABQ3FFX7</accession>